<evidence type="ECO:0000313" key="2">
    <source>
        <dbReference type="EMBL" id="AES79535.1"/>
    </source>
</evidence>
<evidence type="ECO:0000313" key="3">
    <source>
        <dbReference type="EnsemblPlants" id="AES79535"/>
    </source>
</evidence>
<name>G7KSB4_MEDTR</name>
<evidence type="ECO:0000313" key="4">
    <source>
        <dbReference type="Proteomes" id="UP000002051"/>
    </source>
</evidence>
<evidence type="ECO:0000256" key="1">
    <source>
        <dbReference type="SAM" id="MobiDB-lite"/>
    </source>
</evidence>
<reference evidence="2 4" key="1">
    <citation type="journal article" date="2011" name="Nature">
        <title>The Medicago genome provides insight into the evolution of rhizobial symbioses.</title>
        <authorList>
            <person name="Young N.D."/>
            <person name="Debelle F."/>
            <person name="Oldroyd G.E."/>
            <person name="Geurts R."/>
            <person name="Cannon S.B."/>
            <person name="Udvardi M.K."/>
            <person name="Benedito V.A."/>
            <person name="Mayer K.F."/>
            <person name="Gouzy J."/>
            <person name="Schoof H."/>
            <person name="Van de Peer Y."/>
            <person name="Proost S."/>
            <person name="Cook D.R."/>
            <person name="Meyers B.C."/>
            <person name="Spannagl M."/>
            <person name="Cheung F."/>
            <person name="De Mita S."/>
            <person name="Krishnakumar V."/>
            <person name="Gundlach H."/>
            <person name="Zhou S."/>
            <person name="Mudge J."/>
            <person name="Bharti A.K."/>
            <person name="Murray J.D."/>
            <person name="Naoumkina M.A."/>
            <person name="Rosen B."/>
            <person name="Silverstein K.A."/>
            <person name="Tang H."/>
            <person name="Rombauts S."/>
            <person name="Zhao P.X."/>
            <person name="Zhou P."/>
            <person name="Barbe V."/>
            <person name="Bardou P."/>
            <person name="Bechner M."/>
            <person name="Bellec A."/>
            <person name="Berger A."/>
            <person name="Berges H."/>
            <person name="Bidwell S."/>
            <person name="Bisseling T."/>
            <person name="Choisne N."/>
            <person name="Couloux A."/>
            <person name="Denny R."/>
            <person name="Deshpande S."/>
            <person name="Dai X."/>
            <person name="Doyle J.J."/>
            <person name="Dudez A.M."/>
            <person name="Farmer A.D."/>
            <person name="Fouteau S."/>
            <person name="Franken C."/>
            <person name="Gibelin C."/>
            <person name="Gish J."/>
            <person name="Goldstein S."/>
            <person name="Gonzalez A.J."/>
            <person name="Green P.J."/>
            <person name="Hallab A."/>
            <person name="Hartog M."/>
            <person name="Hua A."/>
            <person name="Humphray S.J."/>
            <person name="Jeong D.H."/>
            <person name="Jing Y."/>
            <person name="Jocker A."/>
            <person name="Kenton S.M."/>
            <person name="Kim D.J."/>
            <person name="Klee K."/>
            <person name="Lai H."/>
            <person name="Lang C."/>
            <person name="Lin S."/>
            <person name="Macmil S.L."/>
            <person name="Magdelenat G."/>
            <person name="Matthews L."/>
            <person name="McCorrison J."/>
            <person name="Monaghan E.L."/>
            <person name="Mun J.H."/>
            <person name="Najar F.Z."/>
            <person name="Nicholson C."/>
            <person name="Noirot C."/>
            <person name="O'Bleness M."/>
            <person name="Paule C.R."/>
            <person name="Poulain J."/>
            <person name="Prion F."/>
            <person name="Qin B."/>
            <person name="Qu C."/>
            <person name="Retzel E.F."/>
            <person name="Riddle C."/>
            <person name="Sallet E."/>
            <person name="Samain S."/>
            <person name="Samson N."/>
            <person name="Sanders I."/>
            <person name="Saurat O."/>
            <person name="Scarpelli C."/>
            <person name="Schiex T."/>
            <person name="Segurens B."/>
            <person name="Severin A.J."/>
            <person name="Sherrier D.J."/>
            <person name="Shi R."/>
            <person name="Sims S."/>
            <person name="Singer S.R."/>
            <person name="Sinharoy S."/>
            <person name="Sterck L."/>
            <person name="Viollet A."/>
            <person name="Wang B.B."/>
            <person name="Wang K."/>
            <person name="Wang M."/>
            <person name="Wang X."/>
            <person name="Warfsmann J."/>
            <person name="Weissenbach J."/>
            <person name="White D.D."/>
            <person name="White J.D."/>
            <person name="Wiley G.B."/>
            <person name="Wincker P."/>
            <person name="Xing Y."/>
            <person name="Yang L."/>
            <person name="Yao Z."/>
            <person name="Ying F."/>
            <person name="Zhai J."/>
            <person name="Zhou L."/>
            <person name="Zuber A."/>
            <person name="Denarie J."/>
            <person name="Dixon R.A."/>
            <person name="May G.D."/>
            <person name="Schwartz D.C."/>
            <person name="Rogers J."/>
            <person name="Quetier F."/>
            <person name="Town C.D."/>
            <person name="Roe B.A."/>
        </authorList>
    </citation>
    <scope>NUCLEOTIDE SEQUENCE [LARGE SCALE GENOMIC DNA]</scope>
    <source>
        <strain evidence="2">A17</strain>
        <strain evidence="3 4">cv. Jemalong A17</strain>
    </source>
</reference>
<feature type="region of interest" description="Disordered" evidence="1">
    <location>
        <begin position="1"/>
        <end position="32"/>
    </location>
</feature>
<proteinExistence type="predicted"/>
<dbReference type="HOGENOM" id="CLU_204160_0_0_1"/>
<gene>
    <name evidence="2" type="ordered locus">MTR_7g069520</name>
</gene>
<dbReference type="PaxDb" id="3880-AES79535"/>
<dbReference type="EMBL" id="CM001223">
    <property type="protein sequence ID" value="AES79535.1"/>
    <property type="molecule type" value="Genomic_DNA"/>
</dbReference>
<reference evidence="2 4" key="2">
    <citation type="journal article" date="2014" name="BMC Genomics">
        <title>An improved genome release (version Mt4.0) for the model legume Medicago truncatula.</title>
        <authorList>
            <person name="Tang H."/>
            <person name="Krishnakumar V."/>
            <person name="Bidwell S."/>
            <person name="Rosen B."/>
            <person name="Chan A."/>
            <person name="Zhou S."/>
            <person name="Gentzbittel L."/>
            <person name="Childs K.L."/>
            <person name="Yandell M."/>
            <person name="Gundlach H."/>
            <person name="Mayer K.F."/>
            <person name="Schwartz D.C."/>
            <person name="Town C.D."/>
        </authorList>
    </citation>
    <scope>GENOME REANNOTATION</scope>
    <source>
        <strain evidence="3 4">cv. Jemalong A17</strain>
    </source>
</reference>
<dbReference type="EnsemblPlants" id="AES79535">
    <property type="protein sequence ID" value="AES79535"/>
    <property type="gene ID" value="MTR_7g069520"/>
</dbReference>
<dbReference type="AlphaFoldDB" id="G7KSB4"/>
<reference evidence="3" key="3">
    <citation type="submission" date="2015-04" db="UniProtKB">
        <authorList>
            <consortium name="EnsemblPlants"/>
        </authorList>
    </citation>
    <scope>IDENTIFICATION</scope>
    <source>
        <strain evidence="3">cv. Jemalong A17</strain>
    </source>
</reference>
<keyword evidence="4" id="KW-1185">Reference proteome</keyword>
<protein>
    <submittedName>
        <fullName evidence="2 3">Uncharacterized protein</fullName>
    </submittedName>
</protein>
<accession>G7KSB4</accession>
<dbReference type="Proteomes" id="UP000002051">
    <property type="component" value="Unassembled WGS sequence"/>
</dbReference>
<organism evidence="2 4">
    <name type="scientific">Medicago truncatula</name>
    <name type="common">Barrel medic</name>
    <name type="synonym">Medicago tribuloides</name>
    <dbReference type="NCBI Taxonomy" id="3880"/>
    <lineage>
        <taxon>Eukaryota</taxon>
        <taxon>Viridiplantae</taxon>
        <taxon>Streptophyta</taxon>
        <taxon>Embryophyta</taxon>
        <taxon>Tracheophyta</taxon>
        <taxon>Spermatophyta</taxon>
        <taxon>Magnoliopsida</taxon>
        <taxon>eudicotyledons</taxon>
        <taxon>Gunneridae</taxon>
        <taxon>Pentapetalae</taxon>
        <taxon>rosids</taxon>
        <taxon>fabids</taxon>
        <taxon>Fabales</taxon>
        <taxon>Fabaceae</taxon>
        <taxon>Papilionoideae</taxon>
        <taxon>50 kb inversion clade</taxon>
        <taxon>NPAAA clade</taxon>
        <taxon>Hologalegina</taxon>
        <taxon>IRL clade</taxon>
        <taxon>Trifolieae</taxon>
        <taxon>Medicago</taxon>
    </lineage>
</organism>
<sequence length="57" mass="6407">MSFANSKPFRIAKASATSESGNEKTCQELAPRTTPSLSLTQYQYPTYHLPSDLLYQH</sequence>